<dbReference type="EMBL" id="GBXM01034274">
    <property type="protein sequence ID" value="JAH74303.1"/>
    <property type="molecule type" value="Transcribed_RNA"/>
</dbReference>
<evidence type="ECO:0000313" key="1">
    <source>
        <dbReference type="EMBL" id="JAH74303.1"/>
    </source>
</evidence>
<dbReference type="AlphaFoldDB" id="A0A0E9VAU8"/>
<proteinExistence type="predicted"/>
<reference evidence="1" key="2">
    <citation type="journal article" date="2015" name="Fish Shellfish Immunol.">
        <title>Early steps in the European eel (Anguilla anguilla)-Vibrio vulnificus interaction in the gills: Role of the RtxA13 toxin.</title>
        <authorList>
            <person name="Callol A."/>
            <person name="Pajuelo D."/>
            <person name="Ebbesson L."/>
            <person name="Teles M."/>
            <person name="MacKenzie S."/>
            <person name="Amaro C."/>
        </authorList>
    </citation>
    <scope>NUCLEOTIDE SEQUENCE</scope>
</reference>
<name>A0A0E9VAU8_ANGAN</name>
<sequence>MTEFGPINQVTIKIFSSLVS</sequence>
<organism evidence="1">
    <name type="scientific">Anguilla anguilla</name>
    <name type="common">European freshwater eel</name>
    <name type="synonym">Muraena anguilla</name>
    <dbReference type="NCBI Taxonomy" id="7936"/>
    <lineage>
        <taxon>Eukaryota</taxon>
        <taxon>Metazoa</taxon>
        <taxon>Chordata</taxon>
        <taxon>Craniata</taxon>
        <taxon>Vertebrata</taxon>
        <taxon>Euteleostomi</taxon>
        <taxon>Actinopterygii</taxon>
        <taxon>Neopterygii</taxon>
        <taxon>Teleostei</taxon>
        <taxon>Anguilliformes</taxon>
        <taxon>Anguillidae</taxon>
        <taxon>Anguilla</taxon>
    </lineage>
</organism>
<accession>A0A0E9VAU8</accession>
<reference evidence="1" key="1">
    <citation type="submission" date="2014-11" db="EMBL/GenBank/DDBJ databases">
        <authorList>
            <person name="Amaro Gonzalez C."/>
        </authorList>
    </citation>
    <scope>NUCLEOTIDE SEQUENCE</scope>
</reference>
<protein>
    <submittedName>
        <fullName evidence="1">Uncharacterized protein</fullName>
    </submittedName>
</protein>